<dbReference type="Proteomes" id="UP001172457">
    <property type="component" value="Chromosome 4"/>
</dbReference>
<gene>
    <name evidence="2" type="ORF">OSB04_015663</name>
</gene>
<accession>A0AA38TJH2</accession>
<sequence>MLLTFQAFYYSNGEQSMADHTTPNHGNRPQQPRPPPPCPPATRPPRPRGVGKTTLILERLLENWNKGPHVTGYVDFAQSIEENHPHHGHSFHGRLGPIAHRHLSPPSEPNWNSPSSPWLKRAFGLVQLALTRFAKP</sequence>
<evidence type="ECO:0000313" key="3">
    <source>
        <dbReference type="Proteomes" id="UP001172457"/>
    </source>
</evidence>
<dbReference type="EMBL" id="JARYMX010000004">
    <property type="protein sequence ID" value="KAJ9551618.1"/>
    <property type="molecule type" value="Genomic_DNA"/>
</dbReference>
<dbReference type="PANTHER" id="PTHR36017:SF1">
    <property type="entry name" value="EMBRYO DEFECTIVE 1381"/>
    <property type="match status" value="1"/>
</dbReference>
<dbReference type="PANTHER" id="PTHR36017">
    <property type="entry name" value="EMBRYO DEFECTIVE 1381"/>
    <property type="match status" value="1"/>
</dbReference>
<organism evidence="2 3">
    <name type="scientific">Centaurea solstitialis</name>
    <name type="common">yellow star-thistle</name>
    <dbReference type="NCBI Taxonomy" id="347529"/>
    <lineage>
        <taxon>Eukaryota</taxon>
        <taxon>Viridiplantae</taxon>
        <taxon>Streptophyta</taxon>
        <taxon>Embryophyta</taxon>
        <taxon>Tracheophyta</taxon>
        <taxon>Spermatophyta</taxon>
        <taxon>Magnoliopsida</taxon>
        <taxon>eudicotyledons</taxon>
        <taxon>Gunneridae</taxon>
        <taxon>Pentapetalae</taxon>
        <taxon>asterids</taxon>
        <taxon>campanulids</taxon>
        <taxon>Asterales</taxon>
        <taxon>Asteraceae</taxon>
        <taxon>Carduoideae</taxon>
        <taxon>Cardueae</taxon>
        <taxon>Centaureinae</taxon>
        <taxon>Centaurea</taxon>
    </lineage>
</organism>
<evidence type="ECO:0000313" key="2">
    <source>
        <dbReference type="EMBL" id="KAJ9551618.1"/>
    </source>
</evidence>
<reference evidence="2" key="1">
    <citation type="submission" date="2023-03" db="EMBL/GenBank/DDBJ databases">
        <title>Chromosome-scale reference genome and RAD-based genetic map of yellow starthistle (Centaurea solstitialis) reveal putative structural variation and QTLs associated with invader traits.</title>
        <authorList>
            <person name="Reatini B."/>
            <person name="Cang F.A."/>
            <person name="Jiang Q."/>
            <person name="Mckibben M.T.W."/>
            <person name="Barker M.S."/>
            <person name="Rieseberg L.H."/>
            <person name="Dlugosch K.M."/>
        </authorList>
    </citation>
    <scope>NUCLEOTIDE SEQUENCE</scope>
    <source>
        <strain evidence="2">CAN-66</strain>
        <tissue evidence="2">Leaf</tissue>
    </source>
</reference>
<dbReference type="AlphaFoldDB" id="A0AA38TJH2"/>
<proteinExistence type="predicted"/>
<protein>
    <submittedName>
        <fullName evidence="2">Uncharacterized protein</fullName>
    </submittedName>
</protein>
<keyword evidence="3" id="KW-1185">Reference proteome</keyword>
<feature type="region of interest" description="Disordered" evidence="1">
    <location>
        <begin position="15"/>
        <end position="52"/>
    </location>
</feature>
<name>A0AA38TJH2_9ASTR</name>
<feature type="compositionally biased region" description="Polar residues" evidence="1">
    <location>
        <begin position="15"/>
        <end position="27"/>
    </location>
</feature>
<comment type="caution">
    <text evidence="2">The sequence shown here is derived from an EMBL/GenBank/DDBJ whole genome shotgun (WGS) entry which is preliminary data.</text>
</comment>
<feature type="compositionally biased region" description="Pro residues" evidence="1">
    <location>
        <begin position="31"/>
        <end position="44"/>
    </location>
</feature>
<evidence type="ECO:0000256" key="1">
    <source>
        <dbReference type="SAM" id="MobiDB-lite"/>
    </source>
</evidence>